<dbReference type="Gene3D" id="3.40.190.10">
    <property type="entry name" value="Periplasmic binding protein-like II"/>
    <property type="match status" value="4"/>
</dbReference>
<dbReference type="PATRIC" id="fig|423471.3.peg.2887"/>
<accession>G5J6H0</accession>
<dbReference type="PANTHER" id="PTHR30085:SF7">
    <property type="entry name" value="AMINO-ACID ABC TRANSPORTER-BINDING PROTEIN YHDW-RELATED"/>
    <property type="match status" value="1"/>
</dbReference>
<dbReference type="InterPro" id="IPR011049">
    <property type="entry name" value="Serralysin-like_metalloprot_C"/>
</dbReference>
<dbReference type="InterPro" id="IPR001638">
    <property type="entry name" value="Solute-binding_3/MltF_N"/>
</dbReference>
<sequence length="2409" mass="254041">GNSAAYGGGILNLFGTMHISNTTVSGNSASDEGGGILNAGTTNISNSTVSGNSAPEGGGIYHAFGTTNISSSIVSGNSANSGDEVYGTVIANNNNLFGNSSQSNSDAFVNFTPGANDINATTDGENVALDNILDPDGLQDNGGSNKTIALVLGSPATNAGNNDDNLSTDQRGTGFTRVFNQQPDIGAFESVFELEVNTLNDEDDGIADGEISLRDALRMITDGGTITFADSIANGTIILNGTELVIDKSVTIDGDTNNITVSGNNNSRVFNINDGDNNTQQVVNISGLTITQGNSSGNGGGIYNSENLTLSNSTVSGNSSDAFGGGILNLSGTTNISNSTVSDNSASFGGAGILNSGTTSISNSTVSGNLTTNNAAGILNWTGTTNISNSTVSGNSATNSGGGIFNLSGTTNISSSIVSGNNANSGDEIYGTVIANNNNLFGNSSQSNSDAFVNFSPGVNDINATTDGENVHLDNILDPNGLEDNLGLTQTIALVAGSPALDTGNNDDNLLTDQRGTVFERVINQQADIGAFEWSNLLLKVNTLVDENDGIEDGEISLRDALGAIPDGGTIIFADSIANGTITLNGTELVINKSVTIDGDTDNITISGNNNSRVFSINDGNDNTKQVVNIRNLTITKGDKDLGGGIYNRENLTLSSSTLKSNDATRGAGILNDSGTVDIINSTVSNNHASRGGGIFNDSGTVNIINTTVYGNFASVGESLRGGGIFNISGTINIGNSTISGNVSADEGGGIFNLSGTTNISNSIVSGNFANNSGEEVSNSLGIIIANNNNLFGHSGVFNSDAFLNFTPGDNDLILTANWINNTLPLANILDPNGLQDNGGLTKTIALVTGSPAINNGSNPNNLTTDQRGLARNDGNGVDIGAVEVVNGNGVVVNGYLAGATVFLDINFNYIQDDNEPVTITDFQGQYSFTLAQLFPFDTNNNNQIDPQEGQIIVIGGTDTTTGQSSVIPLLSQGFSTTQTNATSPLTTLKTVFNNQGMDADTLLNKIEGLNLASLETNLDNYDPYTAIAEGDNEAINIISGHIQVMNLLINGASLLDASGYNGSDNQIQTIIALGNVLENVDTFNLSNSDNLSQLFTQLDNQLNLNIDSTIITAIANIIAQSNQQIDELVANGLNQGANTLLSSINPIKQALYDNLPALTEQLIKGEITPESAQNQVNQLVNRDSYLLEYALSPNHTVSVFANDNVTEGSDTNGQFTIQLGETAPNQGLTILYTLSGTATIGEDYTLDGSIMGEIIINGGENQALLDVTILDDEIGEIPESITLNLQYVGDGFILDPIYNTAIVEIIDNDEYSNETNQTGIIQSGGYGDDTIIGSDQNDLIQGSYGDDVIDSLESNDFLQGGAGEDTVIAGAGSDRVEGNFGDDSLTGNAGDDYIQGGSGDDVIIGNEGQDQLLGNAGDDSIEGNQGNDVIEGGFGKDLLQGNEDNDWLLGDADNDILIGGLGNDVLNGGSGADVFYFNTPAEANDLILDFNPEEGDIIQISSTGFGIDNLDNFTFLAGQLQYNGETLALIQNNGQTYNTFADLTQIISLVNQPTGVNLEIQSPEESQTLYNSATLDMVANPEVTIYDDIIERGYLKVATAVSGAEFDLEFTNAMAAAIFGDATKVELVNPSFTEGFEMVATGAVDISARRITKTSGRDATLNIDFSPIYFYDYQGVLVRQQSGIDNALELDGHTIGVIEGSTALTNLEILLSSNGVEFEPRFYESTSAMFADYDAGNIDALSTDRSLIYGRLDTLSEPDAHHILDVEFSSEPIAMVLPEDDSQWNNVVKWVINATIEAEELGLNSDNIEQILAVNKDENPNNDSDPAIRRFLGIESQLGEALGLPNDFAYNIVKLVGNYDEIYDRHFPDLERDRNLLYSDGGLLYSPPFSGSFDEDNATIIDNDDRDLLQEIKDRGILKLGINGQNPGFSFPDENGSYIGFDVDLGKAIAVAVFNDSNKIEFVEREDRVTWLTNVANGVVDVTAAQVTQNLVRDGKAGVDFISPYLYTGQGFLVRKDSGILNLATLNGHEVGLFSGTTAEQNLQDAMKEYGGTFIPVYYDNLDEMLAGYAQGDIDAIINDLPLLGGLIDTFSNPDEHLLLDDVISKEPLSMVVDENQSDWKDAVSWVQYGLLQAEEYGITQDNIDQILADNTDSNPDNDSDISTRIFLGIEGNAGELLGLENDYMVNVIKAVGNYGEIYERHFDSDILPRDFNQLSGDFGLQIPYPQGITVNPTNDVSINNEPPVFGSLGNETLDAGIDPGFDGTDDIVFGGSGNDLIDTVAGTGGNRVYGQSGNDTLTLGGNDRAFGGTGDDRFFLLGGDNIVTGGAGADQFWIANAEIPESPHTVTDFDLEDDLLNIAGLGVGSFNELTLSNEDGNALIAFEENKLAQLIGVNADSLSADHFGLIQ</sequence>
<dbReference type="PROSITE" id="PS01039">
    <property type="entry name" value="SBP_BACTERIAL_3"/>
    <property type="match status" value="1"/>
</dbReference>
<dbReference type="InterPro" id="IPR006626">
    <property type="entry name" value="PbH1"/>
</dbReference>
<gene>
    <name evidence="7" type="ORF">CWATWH0003_3072t4</name>
</gene>
<dbReference type="InterPro" id="IPR059226">
    <property type="entry name" value="Choice_anch_Q_dom"/>
</dbReference>
<dbReference type="InterPro" id="IPR001343">
    <property type="entry name" value="Hemolysn_Ca-bd"/>
</dbReference>
<keyword evidence="4" id="KW-0677">Repeat</keyword>
<dbReference type="SUPFAM" id="SSF51126">
    <property type="entry name" value="Pectin lyase-like"/>
    <property type="match status" value="3"/>
</dbReference>
<evidence type="ECO:0000256" key="3">
    <source>
        <dbReference type="ARBA" id="ARBA00022729"/>
    </source>
</evidence>
<comment type="similarity">
    <text evidence="1">Belongs to the bacterial solute-binding protein 3 family.</text>
</comment>
<comment type="caution">
    <text evidence="7">The sequence shown here is derived from an EMBL/GenBank/DDBJ whole genome shotgun (WGS) entry which is preliminary data.</text>
</comment>
<dbReference type="PANTHER" id="PTHR30085">
    <property type="entry name" value="AMINO ACID ABC TRANSPORTER PERMEASE"/>
    <property type="match status" value="1"/>
</dbReference>
<dbReference type="Proteomes" id="UP000003477">
    <property type="component" value="Unassembled WGS sequence"/>
</dbReference>
<dbReference type="SMART" id="SM00062">
    <property type="entry name" value="PBPb"/>
    <property type="match status" value="2"/>
</dbReference>
<dbReference type="Gene3D" id="2.160.20.10">
    <property type="entry name" value="Single-stranded right-handed beta-helix, Pectin lyase-like"/>
    <property type="match status" value="2"/>
</dbReference>
<name>G5J6H0_CROWT</name>
<dbReference type="Gene3D" id="2.150.10.10">
    <property type="entry name" value="Serralysin-like metalloprotease, C-terminal"/>
    <property type="match status" value="3"/>
</dbReference>
<dbReference type="InterPro" id="IPR018313">
    <property type="entry name" value="SBP_3_CS"/>
</dbReference>
<keyword evidence="3" id="KW-0732">Signal</keyword>
<organism evidence="7 8">
    <name type="scientific">Crocosphaera watsonii WH 0003</name>
    <dbReference type="NCBI Taxonomy" id="423471"/>
    <lineage>
        <taxon>Bacteria</taxon>
        <taxon>Bacillati</taxon>
        <taxon>Cyanobacteriota</taxon>
        <taxon>Cyanophyceae</taxon>
        <taxon>Oscillatoriophycideae</taxon>
        <taxon>Chroococcales</taxon>
        <taxon>Aphanothecaceae</taxon>
        <taxon>Crocosphaera</taxon>
    </lineage>
</organism>
<feature type="domain" description="Solute-binding protein family 3/N-terminal" evidence="6">
    <location>
        <begin position="1918"/>
        <end position="2148"/>
    </location>
</feature>
<dbReference type="Pfam" id="PF03160">
    <property type="entry name" value="Calx-beta"/>
    <property type="match status" value="1"/>
</dbReference>
<evidence type="ECO:0000259" key="6">
    <source>
        <dbReference type="SMART" id="SM00062"/>
    </source>
</evidence>
<dbReference type="GO" id="GO:0007154">
    <property type="term" value="P:cell communication"/>
    <property type="evidence" value="ECO:0007669"/>
    <property type="project" value="InterPro"/>
</dbReference>
<dbReference type="InterPro" id="IPR003644">
    <property type="entry name" value="Calx_beta"/>
</dbReference>
<dbReference type="GO" id="GO:0005509">
    <property type="term" value="F:calcium ion binding"/>
    <property type="evidence" value="ECO:0007669"/>
    <property type="project" value="InterPro"/>
</dbReference>
<dbReference type="PRINTS" id="PR00313">
    <property type="entry name" value="CABNDNGRPT"/>
</dbReference>
<dbReference type="NCBIfam" id="NF041518">
    <property type="entry name" value="choice_anch_Q"/>
    <property type="match status" value="3"/>
</dbReference>
<protein>
    <recommendedName>
        <fullName evidence="6">Solute-binding protein family 3/N-terminal domain-containing protein</fullName>
    </recommendedName>
</protein>
<dbReference type="InterPro" id="IPR051455">
    <property type="entry name" value="Bact_solute-bind_prot3"/>
</dbReference>
<evidence type="ECO:0000256" key="1">
    <source>
        <dbReference type="ARBA" id="ARBA00010333"/>
    </source>
</evidence>
<proteinExistence type="inferred from homology"/>
<dbReference type="CDD" id="cd13692">
    <property type="entry name" value="PBP2_BztA"/>
    <property type="match status" value="1"/>
</dbReference>
<dbReference type="GO" id="GO:0016020">
    <property type="term" value="C:membrane"/>
    <property type="evidence" value="ECO:0007669"/>
    <property type="project" value="InterPro"/>
</dbReference>
<feature type="domain" description="Solute-binding protein family 3/N-terminal" evidence="6">
    <location>
        <begin position="1595"/>
        <end position="1812"/>
    </location>
</feature>
<dbReference type="EMBL" id="AESD01000453">
    <property type="protein sequence ID" value="EHJ12230.1"/>
    <property type="molecule type" value="Genomic_DNA"/>
</dbReference>
<dbReference type="InterPro" id="IPR012334">
    <property type="entry name" value="Pectin_lyas_fold"/>
</dbReference>
<dbReference type="SUPFAM" id="SSF53850">
    <property type="entry name" value="Periplasmic binding protein-like II"/>
    <property type="match status" value="2"/>
</dbReference>
<evidence type="ECO:0000256" key="4">
    <source>
        <dbReference type="ARBA" id="ARBA00022737"/>
    </source>
</evidence>
<dbReference type="PROSITE" id="PS00330">
    <property type="entry name" value="HEMOLYSIN_CALCIUM"/>
    <property type="match status" value="2"/>
</dbReference>
<dbReference type="Pfam" id="PF00353">
    <property type="entry name" value="HemolysinCabind"/>
    <property type="match status" value="5"/>
</dbReference>
<evidence type="ECO:0000256" key="2">
    <source>
        <dbReference type="ARBA" id="ARBA00022448"/>
    </source>
</evidence>
<dbReference type="Gene3D" id="2.60.40.2030">
    <property type="match status" value="1"/>
</dbReference>
<dbReference type="SUPFAM" id="SSF51120">
    <property type="entry name" value="beta-Roll"/>
    <property type="match status" value="3"/>
</dbReference>
<dbReference type="InterPro" id="IPR018511">
    <property type="entry name" value="Hemolysin-typ_Ca-bd_CS"/>
</dbReference>
<evidence type="ECO:0000256" key="5">
    <source>
        <dbReference type="ARBA" id="ARBA00022837"/>
    </source>
</evidence>
<dbReference type="Pfam" id="PF00497">
    <property type="entry name" value="SBP_bac_3"/>
    <property type="match status" value="2"/>
</dbReference>
<keyword evidence="2" id="KW-0813">Transport</keyword>
<evidence type="ECO:0000313" key="8">
    <source>
        <dbReference type="Proteomes" id="UP000003477"/>
    </source>
</evidence>
<dbReference type="GO" id="GO:0006865">
    <property type="term" value="P:amino acid transport"/>
    <property type="evidence" value="ECO:0007669"/>
    <property type="project" value="TreeGrafter"/>
</dbReference>
<dbReference type="SMART" id="SM00710">
    <property type="entry name" value="PbH1"/>
    <property type="match status" value="9"/>
</dbReference>
<dbReference type="SUPFAM" id="SSF141072">
    <property type="entry name" value="CalX-like"/>
    <property type="match status" value="1"/>
</dbReference>
<feature type="non-terminal residue" evidence="7">
    <location>
        <position position="1"/>
    </location>
</feature>
<reference evidence="7 8" key="1">
    <citation type="journal article" date="2011" name="Front. Microbiol.">
        <title>Two Strains of Crocosphaera watsonii with Highly Conserved Genomes are Distinguished by Strain-Specific Features.</title>
        <authorList>
            <person name="Bench S.R."/>
            <person name="Ilikchyan I.N."/>
            <person name="Tripp H.J."/>
            <person name="Zehr J.P."/>
        </authorList>
    </citation>
    <scope>NUCLEOTIDE SEQUENCE [LARGE SCALE GENOMIC DNA]</scope>
    <source>
        <strain evidence="7 8">WH 0003</strain>
    </source>
</reference>
<dbReference type="InterPro" id="IPR011050">
    <property type="entry name" value="Pectin_lyase_fold/virulence"/>
</dbReference>
<dbReference type="InterPro" id="IPR038081">
    <property type="entry name" value="CalX-like_sf"/>
</dbReference>
<evidence type="ECO:0000313" key="7">
    <source>
        <dbReference type="EMBL" id="EHJ12230.1"/>
    </source>
</evidence>
<keyword evidence="5" id="KW-0106">Calcium</keyword>